<proteinExistence type="predicted"/>
<evidence type="ECO:0000313" key="3">
    <source>
        <dbReference type="WBParaSite" id="Csp11.Scaffold630.g20183.t2"/>
    </source>
</evidence>
<dbReference type="AlphaFoldDB" id="A0A1I7UX10"/>
<reference evidence="3" key="1">
    <citation type="submission" date="2016-11" db="UniProtKB">
        <authorList>
            <consortium name="WormBaseParasite"/>
        </authorList>
    </citation>
    <scope>IDENTIFICATION</scope>
</reference>
<dbReference type="WBParaSite" id="Csp11.Scaffold630.g20183.t2">
    <property type="protein sequence ID" value="Csp11.Scaffold630.g20183.t2"/>
    <property type="gene ID" value="Csp11.Scaffold630.g20183"/>
</dbReference>
<feature type="compositionally biased region" description="Basic residues" evidence="1">
    <location>
        <begin position="9"/>
        <end position="18"/>
    </location>
</feature>
<sequence>MLVSESSLKKSKKHRRNRNYWNRRDKKQANRMKFERNITTGLELDELEPTQTRPMKAKTEQEKQILDSLFESPMQFEWPQDATAASYAPEGFIAIEWMSESVEYFQRKKSECRMIMKELDRDTKTDVPKLIEKYNDHRKDLQNRMEILSRLELRRMSFDDEEHPAKQRASECMDILSNQVSLAKGLLQCMNRHTMDINVFGSLASRRQKVKKPFSGIVIADIEGFVGGSNVTFLENDDPLEWTVQRNGQSRNLPSVYIQV</sequence>
<feature type="region of interest" description="Disordered" evidence="1">
    <location>
        <begin position="1"/>
        <end position="26"/>
    </location>
</feature>
<accession>A0A1I7UX10</accession>
<keyword evidence="2" id="KW-1185">Reference proteome</keyword>
<protein>
    <submittedName>
        <fullName evidence="3">SH3_10 domain-containing protein</fullName>
    </submittedName>
</protein>
<name>A0A1I7UX10_9PELO</name>
<dbReference type="Proteomes" id="UP000095282">
    <property type="component" value="Unplaced"/>
</dbReference>
<organism evidence="2 3">
    <name type="scientific">Caenorhabditis tropicalis</name>
    <dbReference type="NCBI Taxonomy" id="1561998"/>
    <lineage>
        <taxon>Eukaryota</taxon>
        <taxon>Metazoa</taxon>
        <taxon>Ecdysozoa</taxon>
        <taxon>Nematoda</taxon>
        <taxon>Chromadorea</taxon>
        <taxon>Rhabditida</taxon>
        <taxon>Rhabditina</taxon>
        <taxon>Rhabditomorpha</taxon>
        <taxon>Rhabditoidea</taxon>
        <taxon>Rhabditidae</taxon>
        <taxon>Peloderinae</taxon>
        <taxon>Caenorhabditis</taxon>
    </lineage>
</organism>
<evidence type="ECO:0000256" key="1">
    <source>
        <dbReference type="SAM" id="MobiDB-lite"/>
    </source>
</evidence>
<evidence type="ECO:0000313" key="2">
    <source>
        <dbReference type="Proteomes" id="UP000095282"/>
    </source>
</evidence>